<dbReference type="VEuPathDB" id="VectorBase:ISCW002890"/>
<dbReference type="HOGENOM" id="CLU_1628888_0_0_1"/>
<dbReference type="VEuPathDB" id="VectorBase:ISCI002890"/>
<reference evidence="1 3" key="1">
    <citation type="submission" date="2008-03" db="EMBL/GenBank/DDBJ databases">
        <title>Annotation of Ixodes scapularis.</title>
        <authorList>
            <consortium name="Ixodes scapularis Genome Project Consortium"/>
            <person name="Caler E."/>
            <person name="Hannick L.I."/>
            <person name="Bidwell S."/>
            <person name="Joardar V."/>
            <person name="Thiagarajan M."/>
            <person name="Amedeo P."/>
            <person name="Galinsky K.J."/>
            <person name="Schobel S."/>
            <person name="Inman J."/>
            <person name="Hostetler J."/>
            <person name="Miller J."/>
            <person name="Hammond M."/>
            <person name="Megy K."/>
            <person name="Lawson D."/>
            <person name="Kodira C."/>
            <person name="Sutton G."/>
            <person name="Meyer J."/>
            <person name="Hill C.A."/>
            <person name="Birren B."/>
            <person name="Nene V."/>
            <person name="Collins F."/>
            <person name="Alarcon-Chaidez F."/>
            <person name="Wikel S."/>
            <person name="Strausberg R."/>
        </authorList>
    </citation>
    <scope>NUCLEOTIDE SEQUENCE [LARGE SCALE GENOMIC DNA]</scope>
    <source>
        <strain evidence="3">Wikel</strain>
        <strain evidence="1">Wikel colony</strain>
    </source>
</reference>
<sequence length="163" mass="17268">MKDNGLSKRRGSVLSSLWTLEDPESSVSALEDVSERQSPLRLAVDLFSVFSQLGLTSWFLGGGGGVQLRAVEDGGSSCCGVHLVVSGLQAVVDDADDAASTEEGVLRLLCGVETVSESLFSSSSRMASSWQIPSSVLVLELELLLTDFWLSSVLALTKLSELS</sequence>
<dbReference type="InParanoid" id="B7P8Z6"/>
<dbReference type="EMBL" id="ABJB010308510">
    <property type="status" value="NOT_ANNOTATED_CDS"/>
    <property type="molecule type" value="Genomic_DNA"/>
</dbReference>
<evidence type="ECO:0000313" key="2">
    <source>
        <dbReference type="EnsemblMetazoa" id="ISCW002890-PA"/>
    </source>
</evidence>
<proteinExistence type="predicted"/>
<accession>B7P8Z6</accession>
<dbReference type="Proteomes" id="UP000001555">
    <property type="component" value="Unassembled WGS sequence"/>
</dbReference>
<dbReference type="EMBL" id="ABJB010820725">
    <property type="status" value="NOT_ANNOTATED_CDS"/>
    <property type="molecule type" value="Genomic_DNA"/>
</dbReference>
<evidence type="ECO:0000313" key="1">
    <source>
        <dbReference type="EMBL" id="EEC03068.1"/>
    </source>
</evidence>
<reference evidence="2" key="2">
    <citation type="submission" date="2020-05" db="UniProtKB">
        <authorList>
            <consortium name="EnsemblMetazoa"/>
        </authorList>
    </citation>
    <scope>IDENTIFICATION</scope>
    <source>
        <strain evidence="2">wikel</strain>
    </source>
</reference>
<gene>
    <name evidence="1" type="ORF">IscW_ISCW002890</name>
</gene>
<dbReference type="EnsemblMetazoa" id="ISCW002890-RA">
    <property type="protein sequence ID" value="ISCW002890-PA"/>
    <property type="gene ID" value="ISCW002890"/>
</dbReference>
<organism>
    <name type="scientific">Ixodes scapularis</name>
    <name type="common">Black-legged tick</name>
    <name type="synonym">Deer tick</name>
    <dbReference type="NCBI Taxonomy" id="6945"/>
    <lineage>
        <taxon>Eukaryota</taxon>
        <taxon>Metazoa</taxon>
        <taxon>Ecdysozoa</taxon>
        <taxon>Arthropoda</taxon>
        <taxon>Chelicerata</taxon>
        <taxon>Arachnida</taxon>
        <taxon>Acari</taxon>
        <taxon>Parasitiformes</taxon>
        <taxon>Ixodida</taxon>
        <taxon>Ixodoidea</taxon>
        <taxon>Ixodidae</taxon>
        <taxon>Ixodinae</taxon>
        <taxon>Ixodes</taxon>
    </lineage>
</organism>
<dbReference type="EMBL" id="DS660853">
    <property type="protein sequence ID" value="EEC03068.1"/>
    <property type="molecule type" value="Genomic_DNA"/>
</dbReference>
<protein>
    <submittedName>
        <fullName evidence="1 2">Uncharacterized protein</fullName>
    </submittedName>
</protein>
<keyword evidence="3" id="KW-1185">Reference proteome</keyword>
<dbReference type="AlphaFoldDB" id="B7P8Z6"/>
<name>B7P8Z6_IXOSC</name>
<evidence type="ECO:0000313" key="3">
    <source>
        <dbReference type="Proteomes" id="UP000001555"/>
    </source>
</evidence>
<dbReference type="PaxDb" id="6945-B7P8Z6"/>